<keyword evidence="2" id="KW-1185">Reference proteome</keyword>
<dbReference type="Proteomes" id="UP000250043">
    <property type="component" value="Unassembled WGS sequence"/>
</dbReference>
<dbReference type="AlphaFoldDB" id="A0A8E2J4Z2"/>
<evidence type="ECO:0000313" key="1">
    <source>
        <dbReference type="EMBL" id="OCH93442.1"/>
    </source>
</evidence>
<sequence>MMPMLTTLTYHQPPTAACERLHNTLSLKLTFSSIYTTPCHNRNMSYSTSIAIDIHTSLNPPVSQASFVPLLPLTARSFLLRNTLLRPEALCVRLTDKRQAVLGHRVAKDTSAPNRWYAMLYQLSISAAIRHTIMNNLSEIMANFAAPRPPGGLANDISRSFTIARLTHAACTGEESITPQYGTWSIPRVHHMLVTLLTLRIIWTSLCIGHQKTGQFYDVTSKTF</sequence>
<accession>A0A8E2J4Z2</accession>
<proteinExistence type="predicted"/>
<evidence type="ECO:0000313" key="2">
    <source>
        <dbReference type="Proteomes" id="UP000250043"/>
    </source>
</evidence>
<gene>
    <name evidence="1" type="ORF">OBBRIDRAFT_319433</name>
</gene>
<protein>
    <submittedName>
        <fullName evidence="1">Uncharacterized protein</fullName>
    </submittedName>
</protein>
<organism evidence="1 2">
    <name type="scientific">Obba rivulosa</name>
    <dbReference type="NCBI Taxonomy" id="1052685"/>
    <lineage>
        <taxon>Eukaryota</taxon>
        <taxon>Fungi</taxon>
        <taxon>Dikarya</taxon>
        <taxon>Basidiomycota</taxon>
        <taxon>Agaricomycotina</taxon>
        <taxon>Agaricomycetes</taxon>
        <taxon>Polyporales</taxon>
        <taxon>Gelatoporiaceae</taxon>
        <taxon>Obba</taxon>
    </lineage>
</organism>
<reference evidence="1 2" key="1">
    <citation type="submission" date="2016-07" db="EMBL/GenBank/DDBJ databases">
        <title>Draft genome of the white-rot fungus Obba rivulosa 3A-2.</title>
        <authorList>
            <consortium name="DOE Joint Genome Institute"/>
            <person name="Miettinen O."/>
            <person name="Riley R."/>
            <person name="Acob R."/>
            <person name="Barry K."/>
            <person name="Cullen D."/>
            <person name="De Vries R."/>
            <person name="Hainaut M."/>
            <person name="Hatakka A."/>
            <person name="Henrissat B."/>
            <person name="Hilden K."/>
            <person name="Kuo R."/>
            <person name="Labutti K."/>
            <person name="Lipzen A."/>
            <person name="Makela M.R."/>
            <person name="Sandor L."/>
            <person name="Spatafora J.W."/>
            <person name="Grigoriev I.V."/>
            <person name="Hibbett D.S."/>
        </authorList>
    </citation>
    <scope>NUCLEOTIDE SEQUENCE [LARGE SCALE GENOMIC DNA]</scope>
    <source>
        <strain evidence="1 2">3A-2</strain>
    </source>
</reference>
<name>A0A8E2J4Z2_9APHY</name>
<dbReference type="EMBL" id="KV722355">
    <property type="protein sequence ID" value="OCH93442.1"/>
    <property type="molecule type" value="Genomic_DNA"/>
</dbReference>